<protein>
    <submittedName>
        <fullName evidence="1">Uncharacterized protein</fullName>
    </submittedName>
</protein>
<name>A0A837G8G5_9VIBR</name>
<reference evidence="1" key="1">
    <citation type="journal article" date="2015" name="BMC Genomics">
        <title>Genome mining reveals unlocked bioactive potential of marine Gram-negative bacteria.</title>
        <authorList>
            <person name="Machado H."/>
            <person name="Sonnenschein E.C."/>
            <person name="Melchiorsen J."/>
            <person name="Gram L."/>
        </authorList>
    </citation>
    <scope>NUCLEOTIDE SEQUENCE</scope>
    <source>
        <strain evidence="1">S2052</strain>
    </source>
</reference>
<proteinExistence type="predicted"/>
<sequence>MMDMQGILSEYLPLQLIHVGDVYADPEGDPHAWLNEYDFIWQPMSDSRSHPHLFLGDDVVRFKPESDRDKMEHLNRRTGGQPLRMPQISTCSGPYTLLLANALADEIEFSDKLGITRSAAEVHDAAGHLHTDFTALSFHKVWFHHRFETRFHDLPSAQRLLVCIETHHSSSTFLIHQSLLEHWQQRGVEDVNYDIEPEHQRLTTLMTQRHYWGSRTRSFANLDDFQQNRNGQIDEG</sequence>
<dbReference type="RefSeq" id="WP_045985544.1">
    <property type="nucleotide sequence ID" value="NZ_CP063053.1"/>
</dbReference>
<dbReference type="AlphaFoldDB" id="A0A837G8G5"/>
<dbReference type="EMBL" id="JXXR01000008">
    <property type="protein sequence ID" value="KJY74943.1"/>
    <property type="molecule type" value="Genomic_DNA"/>
</dbReference>
<comment type="caution">
    <text evidence="1">The sequence shown here is derived from an EMBL/GenBank/DDBJ whole genome shotgun (WGS) entry which is preliminary data.</text>
</comment>
<accession>A0A837G8G5</accession>
<evidence type="ECO:0000313" key="1">
    <source>
        <dbReference type="EMBL" id="KJY74943.1"/>
    </source>
</evidence>
<organism evidence="1">
    <name type="scientific">Vibrio coralliilyticus</name>
    <dbReference type="NCBI Taxonomy" id="190893"/>
    <lineage>
        <taxon>Bacteria</taxon>
        <taxon>Pseudomonadati</taxon>
        <taxon>Pseudomonadota</taxon>
        <taxon>Gammaproteobacteria</taxon>
        <taxon>Vibrionales</taxon>
        <taxon>Vibrionaceae</taxon>
        <taxon>Vibrio</taxon>
    </lineage>
</organism>
<gene>
    <name evidence="1" type="ORF">TW71_08400</name>
</gene>